<protein>
    <submittedName>
        <fullName evidence="2">Putative lumazine-binding protein</fullName>
    </submittedName>
</protein>
<sequence>MRQLSALLLSMLLLSCSQASPADEDAISSFLNRYFSTWSAKDMTGYSGCFHPKARISFVGASGQMDSQGLTEFIHGQTLGHERSPVPMTEVPTDMKITGDERVAQAAVRWKLTKGRETVTGTDYFTLVKTGEGWKIASLVFYND</sequence>
<comment type="caution">
    <text evidence="2">The sequence shown here is derived from an EMBL/GenBank/DDBJ whole genome shotgun (WGS) entry which is preliminary data.</text>
</comment>
<name>A0A4V3FFG7_9BACT</name>
<accession>A0A4V3FFG7</accession>
<dbReference type="InterPro" id="IPR039437">
    <property type="entry name" value="FrzH/put_lumazine-bd"/>
</dbReference>
<organism evidence="2 3">
    <name type="scientific">Prosthecobacter fusiformis</name>
    <dbReference type="NCBI Taxonomy" id="48464"/>
    <lineage>
        <taxon>Bacteria</taxon>
        <taxon>Pseudomonadati</taxon>
        <taxon>Verrucomicrobiota</taxon>
        <taxon>Verrucomicrobiia</taxon>
        <taxon>Verrucomicrobiales</taxon>
        <taxon>Verrucomicrobiaceae</taxon>
        <taxon>Prosthecobacter</taxon>
    </lineage>
</organism>
<keyword evidence="1" id="KW-0732">Signal</keyword>
<dbReference type="SUPFAM" id="SSF54427">
    <property type="entry name" value="NTF2-like"/>
    <property type="match status" value="1"/>
</dbReference>
<dbReference type="OrthoDB" id="195091at2"/>
<evidence type="ECO:0000256" key="1">
    <source>
        <dbReference type="SAM" id="SignalP"/>
    </source>
</evidence>
<dbReference type="InterPro" id="IPR032710">
    <property type="entry name" value="NTF2-like_dom_sf"/>
</dbReference>
<dbReference type="CDD" id="cd00531">
    <property type="entry name" value="NTF2_like"/>
    <property type="match status" value="1"/>
</dbReference>
<evidence type="ECO:0000313" key="2">
    <source>
        <dbReference type="EMBL" id="TDU70733.1"/>
    </source>
</evidence>
<feature type="chain" id="PRO_5020907959" evidence="1">
    <location>
        <begin position="22"/>
        <end position="144"/>
    </location>
</feature>
<feature type="signal peptide" evidence="1">
    <location>
        <begin position="1"/>
        <end position="21"/>
    </location>
</feature>
<evidence type="ECO:0000313" key="3">
    <source>
        <dbReference type="Proteomes" id="UP000295662"/>
    </source>
</evidence>
<dbReference type="Proteomes" id="UP000295662">
    <property type="component" value="Unassembled WGS sequence"/>
</dbReference>
<keyword evidence="3" id="KW-1185">Reference proteome</keyword>
<dbReference type="PROSITE" id="PS51257">
    <property type="entry name" value="PROKAR_LIPOPROTEIN"/>
    <property type="match status" value="1"/>
</dbReference>
<proteinExistence type="predicted"/>
<dbReference type="Pfam" id="PF12893">
    <property type="entry name" value="Lumazine_bd_2"/>
    <property type="match status" value="1"/>
</dbReference>
<dbReference type="Gene3D" id="3.10.450.50">
    <property type="match status" value="1"/>
</dbReference>
<dbReference type="EMBL" id="SOCA01000004">
    <property type="protein sequence ID" value="TDU70733.1"/>
    <property type="molecule type" value="Genomic_DNA"/>
</dbReference>
<gene>
    <name evidence="2" type="ORF">EI77_02781</name>
</gene>
<dbReference type="AlphaFoldDB" id="A0A4V3FFG7"/>
<reference evidence="2 3" key="1">
    <citation type="submission" date="2019-03" db="EMBL/GenBank/DDBJ databases">
        <title>Genomic Encyclopedia of Archaeal and Bacterial Type Strains, Phase II (KMG-II): from individual species to whole genera.</title>
        <authorList>
            <person name="Goeker M."/>
        </authorList>
    </citation>
    <scope>NUCLEOTIDE SEQUENCE [LARGE SCALE GENOMIC DNA]</scope>
    <source>
        <strain evidence="2 3">ATCC 25309</strain>
    </source>
</reference>